<evidence type="ECO:0008006" key="4">
    <source>
        <dbReference type="Google" id="ProtNLM"/>
    </source>
</evidence>
<feature type="signal peptide" evidence="1">
    <location>
        <begin position="1"/>
        <end position="21"/>
    </location>
</feature>
<sequence>MNRKYLKIILMLLSTSSVVCQVEYDSILNNELKKYKANNSVIQSKLFDENMSTAFSNVIFSNSDLVSNTSAFGYSQNEEKTNVSINTNIKLKSTKYLRIGASATGSKSVFEFYSNDSWNNNVSFNIGYVFKVLKSSTSYSISPESKQLLNERRKISASKPIYEKKWYTKDVLDSLKDFKEDVLNRETGLKEKYTNILKNKPHFKKFIENKNYEALYKAIHEEKELIRKYLKVAEFGTKSEMESYIKNKLYEFDKQNDITYGYSLKWVDINLSLGNGTYKFTEDNIEMDIVNDFENEFDLSEDLNRLKTTLSLSFNHTKNVNNLVWYYQLGTSFSSGSFLENPLINGTPKIVQNDSGEFTIEDEDEKGLGKFSDIKDNLQTGSFNAYGALFFTKKKNFGFNVAIAHNYLIDKPSEVFYKNNFTTLFGPIFRKVKDNKTSLTFGIDLGWNNAIYNTKVTGDFTGRIRLGIPFNIYEKKKTKK</sequence>
<keyword evidence="1" id="KW-0732">Signal</keyword>
<proteinExistence type="predicted"/>
<evidence type="ECO:0000256" key="1">
    <source>
        <dbReference type="SAM" id="SignalP"/>
    </source>
</evidence>
<dbReference type="EMBL" id="BAABCW010000015">
    <property type="protein sequence ID" value="GAA3515509.1"/>
    <property type="molecule type" value="Genomic_DNA"/>
</dbReference>
<keyword evidence="3" id="KW-1185">Reference proteome</keyword>
<protein>
    <recommendedName>
        <fullName evidence="4">DUF5723 domain-containing protein</fullName>
    </recommendedName>
</protein>
<dbReference type="Proteomes" id="UP001500459">
    <property type="component" value="Unassembled WGS sequence"/>
</dbReference>
<organism evidence="2 3">
    <name type="scientific">Aquimarina addita</name>
    <dbReference type="NCBI Taxonomy" id="870485"/>
    <lineage>
        <taxon>Bacteria</taxon>
        <taxon>Pseudomonadati</taxon>
        <taxon>Bacteroidota</taxon>
        <taxon>Flavobacteriia</taxon>
        <taxon>Flavobacteriales</taxon>
        <taxon>Flavobacteriaceae</taxon>
        <taxon>Aquimarina</taxon>
    </lineage>
</organism>
<evidence type="ECO:0000313" key="3">
    <source>
        <dbReference type="Proteomes" id="UP001500459"/>
    </source>
</evidence>
<evidence type="ECO:0000313" key="2">
    <source>
        <dbReference type="EMBL" id="GAA3515509.1"/>
    </source>
</evidence>
<comment type="caution">
    <text evidence="2">The sequence shown here is derived from an EMBL/GenBank/DDBJ whole genome shotgun (WGS) entry which is preliminary data.</text>
</comment>
<feature type="chain" id="PRO_5046771136" description="DUF5723 domain-containing protein" evidence="1">
    <location>
        <begin position="22"/>
        <end position="480"/>
    </location>
</feature>
<accession>A0ABP6URV7</accession>
<gene>
    <name evidence="2" type="ORF">GCM10022393_31800</name>
</gene>
<name>A0ABP6URV7_9FLAO</name>
<reference evidence="3" key="1">
    <citation type="journal article" date="2019" name="Int. J. Syst. Evol. Microbiol.">
        <title>The Global Catalogue of Microorganisms (GCM) 10K type strain sequencing project: providing services to taxonomists for standard genome sequencing and annotation.</title>
        <authorList>
            <consortium name="The Broad Institute Genomics Platform"/>
            <consortium name="The Broad Institute Genome Sequencing Center for Infectious Disease"/>
            <person name="Wu L."/>
            <person name="Ma J."/>
        </authorList>
    </citation>
    <scope>NUCLEOTIDE SEQUENCE [LARGE SCALE GENOMIC DNA]</scope>
    <source>
        <strain evidence="3">JCM 17106</strain>
    </source>
</reference>
<dbReference type="RefSeq" id="WP_344929119.1">
    <property type="nucleotide sequence ID" value="NZ_BAABCW010000015.1"/>
</dbReference>